<gene>
    <name evidence="1" type="ORF">P3T76_010275</name>
</gene>
<reference evidence="1" key="1">
    <citation type="submission" date="2023-08" db="EMBL/GenBank/DDBJ databases">
        <title>Reference Genome Resource for the Citrus Pathogen Phytophthora citrophthora.</title>
        <authorList>
            <person name="Moller H."/>
            <person name="Coetzee B."/>
            <person name="Rose L.J."/>
            <person name="Van Niekerk J.M."/>
        </authorList>
    </citation>
    <scope>NUCLEOTIDE SEQUENCE</scope>
    <source>
        <strain evidence="1">STE-U-9442</strain>
    </source>
</reference>
<evidence type="ECO:0000313" key="2">
    <source>
        <dbReference type="Proteomes" id="UP001259832"/>
    </source>
</evidence>
<sequence length="175" mass="19898">MAFPLLEDDDEAFTEVLALLDEYNAAVEEPTHLNSRSKHASPFSSLTESSAWAAFEAAHPITKNTSKHRNGAREMRRREVQFLRTCVKGLENQLNALREGAEQRAQLRTTVCGDSDRIGQSSALMSVWKDLASRQLDQRLTSERENSRLKCALEDQKKLKEMLQRALNTRVARRV</sequence>
<organism evidence="1 2">
    <name type="scientific">Phytophthora citrophthora</name>
    <dbReference type="NCBI Taxonomy" id="4793"/>
    <lineage>
        <taxon>Eukaryota</taxon>
        <taxon>Sar</taxon>
        <taxon>Stramenopiles</taxon>
        <taxon>Oomycota</taxon>
        <taxon>Peronosporomycetes</taxon>
        <taxon>Peronosporales</taxon>
        <taxon>Peronosporaceae</taxon>
        <taxon>Phytophthora</taxon>
    </lineage>
</organism>
<keyword evidence="2" id="KW-1185">Reference proteome</keyword>
<dbReference type="PANTHER" id="PTHR35796:SF3">
    <property type="entry name" value="BHLH DOMAIN-CONTAINING PROTEIN"/>
    <property type="match status" value="1"/>
</dbReference>
<evidence type="ECO:0000313" key="1">
    <source>
        <dbReference type="EMBL" id="KAK1935580.1"/>
    </source>
</evidence>
<name>A0AAD9GC23_9STRA</name>
<dbReference type="Proteomes" id="UP001259832">
    <property type="component" value="Unassembled WGS sequence"/>
</dbReference>
<dbReference type="AlphaFoldDB" id="A0AAD9GC23"/>
<dbReference type="PANTHER" id="PTHR35796">
    <property type="entry name" value="HYPOTHETICAL CYTOSOLIC PROTEIN"/>
    <property type="match status" value="1"/>
</dbReference>
<proteinExistence type="predicted"/>
<protein>
    <submittedName>
        <fullName evidence="1">Uncharacterized protein</fullName>
    </submittedName>
</protein>
<dbReference type="EMBL" id="JASMQC010000022">
    <property type="protein sequence ID" value="KAK1935580.1"/>
    <property type="molecule type" value="Genomic_DNA"/>
</dbReference>
<comment type="caution">
    <text evidence="1">The sequence shown here is derived from an EMBL/GenBank/DDBJ whole genome shotgun (WGS) entry which is preliminary data.</text>
</comment>
<accession>A0AAD9GC23</accession>